<dbReference type="PROSITE" id="PS50835">
    <property type="entry name" value="IG_LIKE"/>
    <property type="match status" value="1"/>
</dbReference>
<dbReference type="PANTHER" id="PTHR21261">
    <property type="entry name" value="BEAT PROTEIN"/>
    <property type="match status" value="1"/>
</dbReference>
<name>A0A8D8EWE1_CULPI</name>
<evidence type="ECO:0000259" key="4">
    <source>
        <dbReference type="PROSITE" id="PS50835"/>
    </source>
</evidence>
<dbReference type="SMART" id="SM00409">
    <property type="entry name" value="IG"/>
    <property type="match status" value="1"/>
</dbReference>
<dbReference type="EMBL" id="HBUE01011685">
    <property type="protein sequence ID" value="CAG6448725.1"/>
    <property type="molecule type" value="Transcribed_RNA"/>
</dbReference>
<feature type="transmembrane region" description="Helical" evidence="2">
    <location>
        <begin position="368"/>
        <end position="392"/>
    </location>
</feature>
<accession>A0A8D8EWE1</accession>
<dbReference type="PANTHER" id="PTHR21261:SF8">
    <property type="entry name" value="BEATEN PATH IA, ISOFORM B-RELATED"/>
    <property type="match status" value="1"/>
</dbReference>
<feature type="compositionally biased region" description="Gly residues" evidence="1">
    <location>
        <begin position="287"/>
        <end position="299"/>
    </location>
</feature>
<feature type="chain" id="PRO_5033669009" evidence="3">
    <location>
        <begin position="27"/>
        <end position="407"/>
    </location>
</feature>
<keyword evidence="2" id="KW-0472">Membrane</keyword>
<protein>
    <submittedName>
        <fullName evidence="5">(northern house mosquito) hypothetical protein</fullName>
    </submittedName>
</protein>
<evidence type="ECO:0000256" key="2">
    <source>
        <dbReference type="SAM" id="Phobius"/>
    </source>
</evidence>
<dbReference type="InterPro" id="IPR036179">
    <property type="entry name" value="Ig-like_dom_sf"/>
</dbReference>
<organism evidence="5">
    <name type="scientific">Culex pipiens</name>
    <name type="common">House mosquito</name>
    <dbReference type="NCBI Taxonomy" id="7175"/>
    <lineage>
        <taxon>Eukaryota</taxon>
        <taxon>Metazoa</taxon>
        <taxon>Ecdysozoa</taxon>
        <taxon>Arthropoda</taxon>
        <taxon>Hexapoda</taxon>
        <taxon>Insecta</taxon>
        <taxon>Pterygota</taxon>
        <taxon>Neoptera</taxon>
        <taxon>Endopterygota</taxon>
        <taxon>Diptera</taxon>
        <taxon>Nematocera</taxon>
        <taxon>Culicoidea</taxon>
        <taxon>Culicidae</taxon>
        <taxon>Culicinae</taxon>
        <taxon>Culicini</taxon>
        <taxon>Culex</taxon>
        <taxon>Culex</taxon>
    </lineage>
</organism>
<dbReference type="InterPro" id="IPR003599">
    <property type="entry name" value="Ig_sub"/>
</dbReference>
<dbReference type="CDD" id="cd00096">
    <property type="entry name" value="Ig"/>
    <property type="match status" value="1"/>
</dbReference>
<dbReference type="GO" id="GO:0008045">
    <property type="term" value="P:motor neuron axon guidance"/>
    <property type="evidence" value="ECO:0007669"/>
    <property type="project" value="TreeGrafter"/>
</dbReference>
<reference evidence="5" key="1">
    <citation type="submission" date="2021-05" db="EMBL/GenBank/DDBJ databases">
        <authorList>
            <person name="Alioto T."/>
            <person name="Alioto T."/>
            <person name="Gomez Garrido J."/>
        </authorList>
    </citation>
    <scope>NUCLEOTIDE SEQUENCE</scope>
</reference>
<evidence type="ECO:0000313" key="5">
    <source>
        <dbReference type="EMBL" id="CAG6448725.1"/>
    </source>
</evidence>
<evidence type="ECO:0000256" key="1">
    <source>
        <dbReference type="SAM" id="MobiDB-lite"/>
    </source>
</evidence>
<dbReference type="FunFam" id="2.60.40.10:FF:000437">
    <property type="entry name" value="Beat-IIIc, isoform A"/>
    <property type="match status" value="1"/>
</dbReference>
<keyword evidence="3" id="KW-0732">Signal</keyword>
<dbReference type="Gene3D" id="2.60.40.10">
    <property type="entry name" value="Immunoglobulins"/>
    <property type="match status" value="2"/>
</dbReference>
<feature type="domain" description="Ig-like" evidence="4">
    <location>
        <begin position="11"/>
        <end position="130"/>
    </location>
</feature>
<feature type="region of interest" description="Disordered" evidence="1">
    <location>
        <begin position="277"/>
        <end position="299"/>
    </location>
</feature>
<dbReference type="InterPro" id="IPR013783">
    <property type="entry name" value="Ig-like_fold"/>
</dbReference>
<dbReference type="AlphaFoldDB" id="A0A8D8EWE1"/>
<evidence type="ECO:0000256" key="3">
    <source>
        <dbReference type="SAM" id="SignalP"/>
    </source>
</evidence>
<keyword evidence="2" id="KW-0812">Transmembrane</keyword>
<dbReference type="EMBL" id="HBUE01011694">
    <property type="protein sequence ID" value="CAG6448728.1"/>
    <property type="molecule type" value="Transcribed_RNA"/>
</dbReference>
<sequence>MMLSNMLDLRPALVLTLFTVIDFVSTVKDVRVTVPAAIRRGDSANLICHYDMEGAVLYTVKWYKGKREFFRYTPKENPSMKAFPVLGITVERSKSNGSHLTLTAVEPTMSGKYSCEVSADSPSFHTMVVSGEMEVVDVPVDKPHITGLKPYYRMGELLVGNCSSYNSKPAANLTWFVNSNEVNPKQTVPYPVVRNPDNGLEISTLGLFFKITHHYGNRGKLKLTCVARIYQVYEQSAERLLEDELPNMLASASASPVGLPVNHFHALYDHQFPASSYHHHHHEGGDHPGGAGYPDTVGGGGDFDNQNSDAYMTQLQDMSSSAGSPWTIIGCNSRTARTRWPLLAQLLLPLLVLSSLLQSVLQPHLLRVASVIMQMACSALLTVVAGTARVVFRRTMDTISTFPKSFS</sequence>
<dbReference type="SUPFAM" id="SSF48726">
    <property type="entry name" value="Immunoglobulin"/>
    <property type="match status" value="1"/>
</dbReference>
<dbReference type="InterPro" id="IPR007110">
    <property type="entry name" value="Ig-like_dom"/>
</dbReference>
<feature type="signal peptide" evidence="3">
    <location>
        <begin position="1"/>
        <end position="26"/>
    </location>
</feature>
<dbReference type="Pfam" id="PF13927">
    <property type="entry name" value="Ig_3"/>
    <property type="match status" value="1"/>
</dbReference>
<keyword evidence="2" id="KW-1133">Transmembrane helix</keyword>
<proteinExistence type="predicted"/>